<dbReference type="Proteomes" id="UP000051223">
    <property type="component" value="Unassembled WGS sequence"/>
</dbReference>
<accession>A0A0R1YJR4</accession>
<dbReference type="STRING" id="1423754.FC39_GL000801"/>
<evidence type="ECO:0000313" key="2">
    <source>
        <dbReference type="Proteomes" id="UP000051223"/>
    </source>
</evidence>
<dbReference type="EMBL" id="AZGI01000026">
    <property type="protein sequence ID" value="KRM40187.1"/>
    <property type="molecule type" value="Genomic_DNA"/>
</dbReference>
<keyword evidence="2" id="KW-1185">Reference proteome</keyword>
<name>A0A0R1YJR4_9LACO</name>
<reference evidence="1 2" key="1">
    <citation type="journal article" date="2015" name="Genome Announc.">
        <title>Expanding the biotechnology potential of lactobacilli through comparative genomics of 213 strains and associated genera.</title>
        <authorList>
            <person name="Sun Z."/>
            <person name="Harris H.M."/>
            <person name="McCann A."/>
            <person name="Guo C."/>
            <person name="Argimon S."/>
            <person name="Zhang W."/>
            <person name="Yang X."/>
            <person name="Jeffery I.B."/>
            <person name="Cooney J.C."/>
            <person name="Kagawa T.F."/>
            <person name="Liu W."/>
            <person name="Song Y."/>
            <person name="Salvetti E."/>
            <person name="Wrobel A."/>
            <person name="Rasinkangas P."/>
            <person name="Parkhill J."/>
            <person name="Rea M.C."/>
            <person name="O'Sullivan O."/>
            <person name="Ritari J."/>
            <person name="Douillard F.P."/>
            <person name="Paul Ross R."/>
            <person name="Yang R."/>
            <person name="Briner A.E."/>
            <person name="Felis G.E."/>
            <person name="de Vos W.M."/>
            <person name="Barrangou R."/>
            <person name="Klaenhammer T.R."/>
            <person name="Caufield P.W."/>
            <person name="Cui Y."/>
            <person name="Zhang H."/>
            <person name="O'Toole P.W."/>
        </authorList>
    </citation>
    <scope>NUCLEOTIDE SEQUENCE [LARGE SCALE GENOMIC DNA]</scope>
    <source>
        <strain evidence="1 2">DSM 5661</strain>
    </source>
</reference>
<organism evidence="1 2">
    <name type="scientific">Lactobacillus hamsteri DSM 5661 = JCM 6256</name>
    <dbReference type="NCBI Taxonomy" id="1423754"/>
    <lineage>
        <taxon>Bacteria</taxon>
        <taxon>Bacillati</taxon>
        <taxon>Bacillota</taxon>
        <taxon>Bacilli</taxon>
        <taxon>Lactobacillales</taxon>
        <taxon>Lactobacillaceae</taxon>
        <taxon>Lactobacillus</taxon>
    </lineage>
</organism>
<dbReference type="PATRIC" id="fig|1423754.3.peg.823"/>
<protein>
    <submittedName>
        <fullName evidence="1">Uncharacterized protein</fullName>
    </submittedName>
</protein>
<dbReference type="AlphaFoldDB" id="A0A0R1YJR4"/>
<evidence type="ECO:0000313" key="1">
    <source>
        <dbReference type="EMBL" id="KRM40187.1"/>
    </source>
</evidence>
<comment type="caution">
    <text evidence="1">The sequence shown here is derived from an EMBL/GenBank/DDBJ whole genome shotgun (WGS) entry which is preliminary data.</text>
</comment>
<sequence length="89" mass="10815">MLTLQGLLKNLKIADAEKHQADEMAYTYIQFNRFLHNNDGKKYYLDKKYTDFKKAVIRQYERKNEEKTYRIEQYKKMIRVTTINGETVK</sequence>
<proteinExistence type="predicted"/>
<gene>
    <name evidence="1" type="ORF">FC39_GL000801</name>
</gene>